<dbReference type="GO" id="GO:0032153">
    <property type="term" value="C:cell division site"/>
    <property type="evidence" value="ECO:0007669"/>
    <property type="project" value="TreeGrafter"/>
</dbReference>
<dbReference type="Proteomes" id="UP001213000">
    <property type="component" value="Unassembled WGS sequence"/>
</dbReference>
<name>A0AAD5W2P6_9AGAR</name>
<accession>A0AAD5W2P6</accession>
<feature type="transmembrane region" description="Helical" evidence="1">
    <location>
        <begin position="12"/>
        <end position="36"/>
    </location>
</feature>
<keyword evidence="3" id="KW-1185">Reference proteome</keyword>
<feature type="transmembrane region" description="Helical" evidence="1">
    <location>
        <begin position="118"/>
        <end position="141"/>
    </location>
</feature>
<sequence>MVRPLQEYRIISIVACTFLLTSCILLLLVGLSLPIIKSIYIIKVQSTANIGPPTTVATQLRFGVWGVCAYSDLEQPTPLGENGLCFGPMLGYVVPPEITSLIGLSPDIINAVEVSLRVILVLHPVAAGLALITFFTSLFLASHAVSIFTLFLAVVAALLATVVFGIDLALVLIVKNALKNLLNLNLKFDVAFGGGVWMVLVGVILLWTSVCLLSARACYCCGISRKPVKQVF</sequence>
<dbReference type="PANTHER" id="PTHR28013:SF4">
    <property type="entry name" value="MARVEL DOMAIN-CONTAINING PROTEIN"/>
    <property type="match status" value="1"/>
</dbReference>
<reference evidence="2" key="1">
    <citation type="submission" date="2022-07" db="EMBL/GenBank/DDBJ databases">
        <title>Genome Sequence of Leucocoprinus birnbaumii.</title>
        <authorList>
            <person name="Buettner E."/>
        </authorList>
    </citation>
    <scope>NUCLEOTIDE SEQUENCE</scope>
    <source>
        <strain evidence="2">VT141</strain>
    </source>
</reference>
<organism evidence="2 3">
    <name type="scientific">Leucocoprinus birnbaumii</name>
    <dbReference type="NCBI Taxonomy" id="56174"/>
    <lineage>
        <taxon>Eukaryota</taxon>
        <taxon>Fungi</taxon>
        <taxon>Dikarya</taxon>
        <taxon>Basidiomycota</taxon>
        <taxon>Agaricomycotina</taxon>
        <taxon>Agaricomycetes</taxon>
        <taxon>Agaricomycetidae</taxon>
        <taxon>Agaricales</taxon>
        <taxon>Agaricineae</taxon>
        <taxon>Agaricaceae</taxon>
        <taxon>Leucocoprinus</taxon>
    </lineage>
</organism>
<evidence type="ECO:0008006" key="4">
    <source>
        <dbReference type="Google" id="ProtNLM"/>
    </source>
</evidence>
<dbReference type="InterPro" id="IPR009571">
    <property type="entry name" value="SUR7/Rim9-like_fungi"/>
</dbReference>
<proteinExistence type="predicted"/>
<dbReference type="GO" id="GO:0005886">
    <property type="term" value="C:plasma membrane"/>
    <property type="evidence" value="ECO:0007669"/>
    <property type="project" value="InterPro"/>
</dbReference>
<dbReference type="InterPro" id="IPR051380">
    <property type="entry name" value="pH-response_reg_palI/RIM9"/>
</dbReference>
<keyword evidence="1" id="KW-0472">Membrane</keyword>
<comment type="caution">
    <text evidence="2">The sequence shown here is derived from an EMBL/GenBank/DDBJ whole genome shotgun (WGS) entry which is preliminary data.</text>
</comment>
<dbReference type="GO" id="GO:0035838">
    <property type="term" value="C:growing cell tip"/>
    <property type="evidence" value="ECO:0007669"/>
    <property type="project" value="TreeGrafter"/>
</dbReference>
<dbReference type="AlphaFoldDB" id="A0AAD5W2P6"/>
<dbReference type="PROSITE" id="PS51257">
    <property type="entry name" value="PROKAR_LIPOPROTEIN"/>
    <property type="match status" value="1"/>
</dbReference>
<dbReference type="Pfam" id="PF06687">
    <property type="entry name" value="SUR7"/>
    <property type="match status" value="1"/>
</dbReference>
<feature type="transmembrane region" description="Helical" evidence="1">
    <location>
        <begin position="147"/>
        <end position="174"/>
    </location>
</feature>
<dbReference type="PANTHER" id="PTHR28013">
    <property type="entry name" value="PROTEIN DCV1-RELATED"/>
    <property type="match status" value="1"/>
</dbReference>
<keyword evidence="1" id="KW-1133">Transmembrane helix</keyword>
<evidence type="ECO:0000256" key="1">
    <source>
        <dbReference type="SAM" id="Phobius"/>
    </source>
</evidence>
<feature type="transmembrane region" description="Helical" evidence="1">
    <location>
        <begin position="186"/>
        <end position="207"/>
    </location>
</feature>
<protein>
    <recommendedName>
        <fullName evidence="4">Pali-domain-containing protein</fullName>
    </recommendedName>
</protein>
<evidence type="ECO:0000313" key="3">
    <source>
        <dbReference type="Proteomes" id="UP001213000"/>
    </source>
</evidence>
<gene>
    <name evidence="2" type="ORF">NP233_g1198</name>
</gene>
<evidence type="ECO:0000313" key="2">
    <source>
        <dbReference type="EMBL" id="KAJ3575273.1"/>
    </source>
</evidence>
<keyword evidence="1" id="KW-0812">Transmembrane</keyword>
<dbReference type="EMBL" id="JANIEX010000042">
    <property type="protein sequence ID" value="KAJ3575273.1"/>
    <property type="molecule type" value="Genomic_DNA"/>
</dbReference>